<dbReference type="PROSITE" id="PS50181">
    <property type="entry name" value="FBOX"/>
    <property type="match status" value="1"/>
</dbReference>
<reference evidence="2 3" key="1">
    <citation type="journal article" date="2023" name="G3 (Bethesda)">
        <title>A chromosome-length genome assembly and annotation of blackberry (Rubus argutus, cv. 'Hillquist').</title>
        <authorList>
            <person name="Bruna T."/>
            <person name="Aryal R."/>
            <person name="Dudchenko O."/>
            <person name="Sargent D.J."/>
            <person name="Mead D."/>
            <person name="Buti M."/>
            <person name="Cavallini A."/>
            <person name="Hytonen T."/>
            <person name="Andres J."/>
            <person name="Pham M."/>
            <person name="Weisz D."/>
            <person name="Mascagni F."/>
            <person name="Usai G."/>
            <person name="Natali L."/>
            <person name="Bassil N."/>
            <person name="Fernandez G.E."/>
            <person name="Lomsadze A."/>
            <person name="Armour M."/>
            <person name="Olukolu B."/>
            <person name="Poorten T."/>
            <person name="Britton C."/>
            <person name="Davik J."/>
            <person name="Ashrafi H."/>
            <person name="Aiden E.L."/>
            <person name="Borodovsky M."/>
            <person name="Worthington M."/>
        </authorList>
    </citation>
    <scope>NUCLEOTIDE SEQUENCE [LARGE SCALE GENOMIC DNA]</scope>
    <source>
        <strain evidence="2">PI 553951</strain>
    </source>
</reference>
<dbReference type="SMART" id="SM00256">
    <property type="entry name" value="FBOX"/>
    <property type="match status" value="1"/>
</dbReference>
<keyword evidence="3" id="KW-1185">Reference proteome</keyword>
<comment type="caution">
    <text evidence="2">The sequence shown here is derived from an EMBL/GenBank/DDBJ whole genome shotgun (WGS) entry which is preliminary data.</text>
</comment>
<dbReference type="PANTHER" id="PTHR31111:SF136">
    <property type="entry name" value="F-BOX ASSOCIATED DOMAIN-CONTAINING PROTEIN"/>
    <property type="match status" value="1"/>
</dbReference>
<dbReference type="AlphaFoldDB" id="A0AAW1W847"/>
<dbReference type="Pfam" id="PF00646">
    <property type="entry name" value="F-box"/>
    <property type="match status" value="1"/>
</dbReference>
<protein>
    <recommendedName>
        <fullName evidence="1">F-box domain-containing protein</fullName>
    </recommendedName>
</protein>
<evidence type="ECO:0000313" key="3">
    <source>
        <dbReference type="Proteomes" id="UP001457282"/>
    </source>
</evidence>
<evidence type="ECO:0000259" key="1">
    <source>
        <dbReference type="PROSITE" id="PS50181"/>
    </source>
</evidence>
<dbReference type="InterPro" id="IPR036047">
    <property type="entry name" value="F-box-like_dom_sf"/>
</dbReference>
<dbReference type="InterPro" id="IPR017451">
    <property type="entry name" value="F-box-assoc_interact_dom"/>
</dbReference>
<dbReference type="Pfam" id="PF08268">
    <property type="entry name" value="FBA_3"/>
    <property type="match status" value="1"/>
</dbReference>
<accession>A0AAW1W847</accession>
<name>A0AAW1W847_RUBAR</name>
<dbReference type="EMBL" id="JBEDUW010000006">
    <property type="protein sequence ID" value="KAK9920170.1"/>
    <property type="molecule type" value="Genomic_DNA"/>
</dbReference>
<dbReference type="Proteomes" id="UP001457282">
    <property type="component" value="Unassembled WGS sequence"/>
</dbReference>
<dbReference type="InterPro" id="IPR013187">
    <property type="entry name" value="F-box-assoc_dom_typ3"/>
</dbReference>
<dbReference type="PANTHER" id="PTHR31111">
    <property type="entry name" value="BNAA05G37150D PROTEIN-RELATED"/>
    <property type="match status" value="1"/>
</dbReference>
<evidence type="ECO:0000313" key="2">
    <source>
        <dbReference type="EMBL" id="KAK9920170.1"/>
    </source>
</evidence>
<feature type="domain" description="F-box" evidence="1">
    <location>
        <begin position="1"/>
        <end position="44"/>
    </location>
</feature>
<dbReference type="SUPFAM" id="SSF81383">
    <property type="entry name" value="F-box domain"/>
    <property type="match status" value="1"/>
</dbReference>
<sequence length="450" mass="50538">MLLDLPHHILIEILSRLPSESVCCIRCVSKALLKTVDDLSFVALHTRLLIATNAVSQVPQLMSFAAPFPSESSAVIADLQPVKFNGSALTTRRKYAINVSTSRLLDNPTYMIDFVFLNLLCFRNKNDRGLGVCFLVDPLRGEVLRLPRNDIIKDAKSPVFCDWYGMGFDSITNTLKILRVTKVNAADCMVAQVLVLGKSSWRQIPSTPPCYLSGIRSLFSPKNACAYGVMHWLRAAHVMGKGDEVISPIISFDFKKEEFCWTPHPSPRLQSSKEYSGLYVHLHLLTLRGSLALVDTSLSQGMTTNIEIWMLKDYDKKEWTLNYSLNIEMFDLRKEFGRLWEVTCGEWEHGIYFKSFEKTPAFLLDLRCGSMNPITCGSGNRTKILSYTGSLICLKDYDTGVEAEQSIESLKSYVNLMEEAEGFSISGRHMMRGVSVIQEGNSDTAHKALV</sequence>
<dbReference type="InterPro" id="IPR001810">
    <property type="entry name" value="F-box_dom"/>
</dbReference>
<dbReference type="NCBIfam" id="TIGR01640">
    <property type="entry name" value="F_box_assoc_1"/>
    <property type="match status" value="1"/>
</dbReference>
<organism evidence="2 3">
    <name type="scientific">Rubus argutus</name>
    <name type="common">Southern blackberry</name>
    <dbReference type="NCBI Taxonomy" id="59490"/>
    <lineage>
        <taxon>Eukaryota</taxon>
        <taxon>Viridiplantae</taxon>
        <taxon>Streptophyta</taxon>
        <taxon>Embryophyta</taxon>
        <taxon>Tracheophyta</taxon>
        <taxon>Spermatophyta</taxon>
        <taxon>Magnoliopsida</taxon>
        <taxon>eudicotyledons</taxon>
        <taxon>Gunneridae</taxon>
        <taxon>Pentapetalae</taxon>
        <taxon>rosids</taxon>
        <taxon>fabids</taxon>
        <taxon>Rosales</taxon>
        <taxon>Rosaceae</taxon>
        <taxon>Rosoideae</taxon>
        <taxon>Rosoideae incertae sedis</taxon>
        <taxon>Rubus</taxon>
    </lineage>
</organism>
<proteinExistence type="predicted"/>
<gene>
    <name evidence="2" type="ORF">M0R45_028729</name>
</gene>